<reference evidence="9 10" key="1">
    <citation type="journal article" date="2018" name="Front. Microbiol.">
        <title>Phylogeny of Vibrio vulnificus from the Analysis of the Core-Genome: Implications for Intra-Species Taxonomy.</title>
        <authorList>
            <person name="Roig F.J."/>
            <person name="Gonzalez-Candelas F."/>
            <person name="Sanjuan E."/>
            <person name="Fouz B."/>
            <person name="Feil E.J."/>
            <person name="Llorens C."/>
            <person name="Baker-Austin C."/>
            <person name="Oliver J.D."/>
            <person name="Danin-Poleg Y."/>
            <person name="Gibas C.J."/>
            <person name="Kashi Y."/>
            <person name="Gulig P.A."/>
            <person name="Morrison S.S."/>
            <person name="Amaro C."/>
        </authorList>
    </citation>
    <scope>NUCLEOTIDE SEQUENCE [LARGE SCALE GENOMIC DNA]</scope>
    <source>
        <strain evidence="9 10">CECT4608</strain>
    </source>
</reference>
<evidence type="ECO:0000256" key="6">
    <source>
        <dbReference type="ARBA" id="ARBA00023316"/>
    </source>
</evidence>
<evidence type="ECO:0000256" key="2">
    <source>
        <dbReference type="ARBA" id="ARBA00005992"/>
    </source>
</evidence>
<evidence type="ECO:0000313" key="9">
    <source>
        <dbReference type="EMBL" id="POB41851.1"/>
    </source>
</evidence>
<dbReference type="Pfam" id="PF01471">
    <property type="entry name" value="PG_binding_1"/>
    <property type="match status" value="1"/>
</dbReference>
<accession>A0A2S3QVG1</accession>
<dbReference type="InterPro" id="IPR052905">
    <property type="entry name" value="LD-transpeptidase_YkuD-like"/>
</dbReference>
<dbReference type="InterPro" id="IPR038063">
    <property type="entry name" value="Transpep_catalytic_dom"/>
</dbReference>
<evidence type="ECO:0000256" key="1">
    <source>
        <dbReference type="ARBA" id="ARBA00004752"/>
    </source>
</evidence>
<dbReference type="PROSITE" id="PS52029">
    <property type="entry name" value="LD_TPASE"/>
    <property type="match status" value="1"/>
</dbReference>
<comment type="caution">
    <text evidence="9">The sequence shown here is derived from an EMBL/GenBank/DDBJ whole genome shotgun (WGS) entry which is preliminary data.</text>
</comment>
<dbReference type="InterPro" id="IPR036365">
    <property type="entry name" value="PGBD-like_sf"/>
</dbReference>
<dbReference type="EMBL" id="PDGH01000146">
    <property type="protein sequence ID" value="POB41851.1"/>
    <property type="molecule type" value="Genomic_DNA"/>
</dbReference>
<dbReference type="GO" id="GO:0004180">
    <property type="term" value="F:carboxypeptidase activity"/>
    <property type="evidence" value="ECO:0007669"/>
    <property type="project" value="UniProtKB-ARBA"/>
</dbReference>
<evidence type="ECO:0000256" key="5">
    <source>
        <dbReference type="ARBA" id="ARBA00022984"/>
    </source>
</evidence>
<protein>
    <submittedName>
        <fullName evidence="9">Murein L,D-transpeptidase</fullName>
    </submittedName>
</protein>
<dbReference type="InterPro" id="IPR002477">
    <property type="entry name" value="Peptidoglycan-bd-like"/>
</dbReference>
<comment type="pathway">
    <text evidence="1 7">Cell wall biogenesis; peptidoglycan biosynthesis.</text>
</comment>
<dbReference type="GO" id="GO:0008360">
    <property type="term" value="P:regulation of cell shape"/>
    <property type="evidence" value="ECO:0007669"/>
    <property type="project" value="UniProtKB-UniRule"/>
</dbReference>
<feature type="active site" description="Nucleophile" evidence="7">
    <location>
        <position position="460"/>
    </location>
</feature>
<evidence type="ECO:0000313" key="10">
    <source>
        <dbReference type="Proteomes" id="UP000237466"/>
    </source>
</evidence>
<dbReference type="InterPro" id="IPR036366">
    <property type="entry name" value="PGBDSf"/>
</dbReference>
<dbReference type="UniPathway" id="UPA00219"/>
<evidence type="ECO:0000256" key="3">
    <source>
        <dbReference type="ARBA" id="ARBA00022679"/>
    </source>
</evidence>
<dbReference type="Proteomes" id="UP000237466">
    <property type="component" value="Unassembled WGS sequence"/>
</dbReference>
<dbReference type="InterPro" id="IPR005490">
    <property type="entry name" value="LD_TPept_cat_dom"/>
</dbReference>
<keyword evidence="4 7" id="KW-0133">Cell shape</keyword>
<keyword evidence="6 7" id="KW-0961">Cell wall biogenesis/degradation</keyword>
<keyword evidence="5 7" id="KW-0573">Peptidoglycan synthesis</keyword>
<evidence type="ECO:0000259" key="8">
    <source>
        <dbReference type="PROSITE" id="PS52029"/>
    </source>
</evidence>
<proteinExistence type="inferred from homology"/>
<dbReference type="GO" id="GO:0071555">
    <property type="term" value="P:cell wall organization"/>
    <property type="evidence" value="ECO:0007669"/>
    <property type="project" value="UniProtKB-UniRule"/>
</dbReference>
<dbReference type="Gene3D" id="1.10.101.10">
    <property type="entry name" value="PGBD-like superfamily/PGBD"/>
    <property type="match status" value="1"/>
</dbReference>
<name>A0A2S3QVG1_VIBVL</name>
<dbReference type="PANTHER" id="PTHR41533:SF1">
    <property type="entry name" value="L,D-TRANSPEPTIDASE YCBB-RELATED"/>
    <property type="match status" value="1"/>
</dbReference>
<evidence type="ECO:0000256" key="4">
    <source>
        <dbReference type="ARBA" id="ARBA00022960"/>
    </source>
</evidence>
<dbReference type="AlphaFoldDB" id="A0A2S3QVG1"/>
<dbReference type="SUPFAM" id="SSF47090">
    <property type="entry name" value="PGBD-like"/>
    <property type="match status" value="1"/>
</dbReference>
<dbReference type="CDD" id="cd16913">
    <property type="entry name" value="YkuD_like"/>
    <property type="match status" value="1"/>
</dbReference>
<comment type="similarity">
    <text evidence="2">Belongs to the YkuD family.</text>
</comment>
<feature type="active site" description="Proton donor/acceptor" evidence="7">
    <location>
        <position position="441"/>
    </location>
</feature>
<evidence type="ECO:0000256" key="7">
    <source>
        <dbReference type="PROSITE-ProRule" id="PRU01373"/>
    </source>
</evidence>
<dbReference type="SUPFAM" id="SSF141523">
    <property type="entry name" value="L,D-transpeptidase catalytic domain-like"/>
    <property type="match status" value="1"/>
</dbReference>
<dbReference type="RefSeq" id="WP_081371073.1">
    <property type="nucleotide sequence ID" value="NZ_JACGLW010000003.1"/>
</dbReference>
<sequence length="535" mass="62053">MGNLPYLLSGLSSQGAEMRWQRVLLLIGIFFSSPSWSLTGLEEKQWLDGNSAVFAYVQFPEHVERLYQGNHHRLIWSDNEATSQLEFQLELIKTASVSPYFDYQISKLRRYKNEQKWFEYDIVATDLLLSYISYLEKLPQHGKEWLFTQPLSQSLPAPSYSSMNRLSADIQAGYLATFVRSLRSPLQRHQQFANRYSRLLKARDHAVPLFHQVGLLKPGDKLPDRANLIKRLEVVGLETSHLKRDIKYYDTQLELAVKQFQKMHGLTQDGVVGPITLKWLNMTPAQRLHSMALNSERSRLWPEERELLVLVNVPGYEMKFWYKGEEIFESKVVVGRKSRKTPIMVGNMDGVVLNPVWNVPKTIMVKDILPKVKYDQSFLTKQNIEIVEGWDSQTAVNPQTIDWTKVSLKSFPYKMRQLAGDKNALGLYKFNIPNKRAIFLHDTPSKSLFQEDSRAFSSGCVRVQNADQFALQLLKTQGLEEELSNLATRQEANTMIPLKRRIPVHIIYQTVWFEGEELNYRDDIYQYDLVDDHKG</sequence>
<gene>
    <name evidence="9" type="ORF">CRN52_22945</name>
</gene>
<feature type="domain" description="L,D-TPase catalytic" evidence="8">
    <location>
        <begin position="307"/>
        <end position="484"/>
    </location>
</feature>
<dbReference type="InterPro" id="IPR045380">
    <property type="entry name" value="LD_TPept_scaffold_dom"/>
</dbReference>
<dbReference type="Pfam" id="PF03734">
    <property type="entry name" value="YkuD"/>
    <property type="match status" value="1"/>
</dbReference>
<dbReference type="PANTHER" id="PTHR41533">
    <property type="entry name" value="L,D-TRANSPEPTIDASE HI_1667-RELATED"/>
    <property type="match status" value="1"/>
</dbReference>
<organism evidence="9 10">
    <name type="scientific">Vibrio vulnificus</name>
    <dbReference type="NCBI Taxonomy" id="672"/>
    <lineage>
        <taxon>Bacteria</taxon>
        <taxon>Pseudomonadati</taxon>
        <taxon>Pseudomonadota</taxon>
        <taxon>Gammaproteobacteria</taxon>
        <taxon>Vibrionales</taxon>
        <taxon>Vibrionaceae</taxon>
        <taxon>Vibrio</taxon>
    </lineage>
</organism>
<dbReference type="GO" id="GO:0009252">
    <property type="term" value="P:peptidoglycan biosynthetic process"/>
    <property type="evidence" value="ECO:0007669"/>
    <property type="project" value="UniProtKB-UniPathway"/>
</dbReference>
<dbReference type="Gene3D" id="2.40.440.10">
    <property type="entry name" value="L,D-transpeptidase catalytic domain-like"/>
    <property type="match status" value="1"/>
</dbReference>
<dbReference type="GO" id="GO:0016740">
    <property type="term" value="F:transferase activity"/>
    <property type="evidence" value="ECO:0007669"/>
    <property type="project" value="UniProtKB-KW"/>
</dbReference>
<dbReference type="Pfam" id="PF20142">
    <property type="entry name" value="Scaffold"/>
    <property type="match status" value="1"/>
</dbReference>
<keyword evidence="3" id="KW-0808">Transferase</keyword>